<feature type="transmembrane region" description="Helical" evidence="1">
    <location>
        <begin position="270"/>
        <end position="291"/>
    </location>
</feature>
<dbReference type="RefSeq" id="WP_257464158.1">
    <property type="nucleotide sequence ID" value="NZ_BAABXP010000006.1"/>
</dbReference>
<feature type="transmembrane region" description="Helical" evidence="1">
    <location>
        <begin position="331"/>
        <end position="352"/>
    </location>
</feature>
<feature type="transmembrane region" description="Helical" evidence="1">
    <location>
        <begin position="207"/>
        <end position="228"/>
    </location>
</feature>
<protein>
    <submittedName>
        <fullName evidence="2">Uncharacterized protein</fullName>
    </submittedName>
</protein>
<evidence type="ECO:0000313" key="3">
    <source>
        <dbReference type="Proteomes" id="UP001549106"/>
    </source>
</evidence>
<dbReference type="Proteomes" id="UP001549106">
    <property type="component" value="Unassembled WGS sequence"/>
</dbReference>
<keyword evidence="1" id="KW-0472">Membrane</keyword>
<sequence length="369" mass="41982">MYLGYALRKMARELGLEVKDGVVCGIFKRYAVSMWEGLSGTKTFSISAKFDDKLYEKLDKDFSELEYKYQRLLYIRFMDDTLTAEFSDNPGTMKQFRNCFFDVLSILDQYDIPDADICPKCGLPMYGQGVWSMCEIIGSKICLYAHEHCAAAMEREVNRQLEIGKRTPVSKEQFIKDIKEAYPEESIKEIEKAYKEIEAEQNPGKRYLPGWIGALGGCILSAILFVVLCLMDSGSHYSRGGGLSLVACCGGFIIKKGYDLTKDTYGKKRCFTIIIMTVLYVFLGVLGIAVVQEAMAMNQFNTVPEGISIVEECRLYIHSGIRSVLLDKGRFLIGLIIFTSVSLFIIIVDLYNDGDRDERMRRKRLQKRK</sequence>
<name>A0ABV2M078_9FIRM</name>
<keyword evidence="3" id="KW-1185">Reference proteome</keyword>
<keyword evidence="1" id="KW-0812">Transmembrane</keyword>
<accession>A0ABV2M078</accession>
<evidence type="ECO:0000256" key="1">
    <source>
        <dbReference type="SAM" id="Phobius"/>
    </source>
</evidence>
<comment type="caution">
    <text evidence="2">The sequence shown here is derived from an EMBL/GenBank/DDBJ whole genome shotgun (WGS) entry which is preliminary data.</text>
</comment>
<proteinExistence type="predicted"/>
<keyword evidence="1" id="KW-1133">Transmembrane helix</keyword>
<dbReference type="EMBL" id="JBEPMJ010000005">
    <property type="protein sequence ID" value="MET3749859.1"/>
    <property type="molecule type" value="Genomic_DNA"/>
</dbReference>
<organism evidence="2 3">
    <name type="scientific">Blautia caecimuris</name>
    <dbReference type="NCBI Taxonomy" id="1796615"/>
    <lineage>
        <taxon>Bacteria</taxon>
        <taxon>Bacillati</taxon>
        <taxon>Bacillota</taxon>
        <taxon>Clostridia</taxon>
        <taxon>Lachnospirales</taxon>
        <taxon>Lachnospiraceae</taxon>
        <taxon>Blautia</taxon>
    </lineage>
</organism>
<evidence type="ECO:0000313" key="2">
    <source>
        <dbReference type="EMBL" id="MET3749859.1"/>
    </source>
</evidence>
<reference evidence="2 3" key="1">
    <citation type="submission" date="2024-06" db="EMBL/GenBank/DDBJ databases">
        <title>Genomic Encyclopedia of Type Strains, Phase IV (KMG-IV): sequencing the most valuable type-strain genomes for metagenomic binning, comparative biology and taxonomic classification.</title>
        <authorList>
            <person name="Goeker M."/>
        </authorList>
    </citation>
    <scope>NUCLEOTIDE SEQUENCE [LARGE SCALE GENOMIC DNA]</scope>
    <source>
        <strain evidence="2 3">DSM 29492</strain>
    </source>
</reference>
<gene>
    <name evidence="2" type="ORF">ABID24_001093</name>
</gene>